<evidence type="ECO:0000313" key="2">
    <source>
        <dbReference type="Proteomes" id="UP000315628"/>
    </source>
</evidence>
<keyword evidence="2" id="KW-1185">Reference proteome</keyword>
<accession>A0A560W8B6</accession>
<dbReference type="EMBL" id="VIUW01000004">
    <property type="protein sequence ID" value="TWD13874.1"/>
    <property type="molecule type" value="Genomic_DNA"/>
</dbReference>
<dbReference type="RefSeq" id="WP_144857930.1">
    <property type="nucleotide sequence ID" value="NZ_BAAAYT010000002.1"/>
</dbReference>
<gene>
    <name evidence="1" type="ORF">FB557_2516</name>
</gene>
<dbReference type="Proteomes" id="UP000315628">
    <property type="component" value="Unassembled WGS sequence"/>
</dbReference>
<evidence type="ECO:0000313" key="1">
    <source>
        <dbReference type="EMBL" id="TWD13874.1"/>
    </source>
</evidence>
<reference evidence="1 2" key="1">
    <citation type="submission" date="2019-06" db="EMBL/GenBank/DDBJ databases">
        <title>Sequencing the genomes of 1000 actinobacteria strains.</title>
        <authorList>
            <person name="Klenk H.-P."/>
        </authorList>
    </citation>
    <scope>NUCLEOTIDE SEQUENCE [LARGE SCALE GENOMIC DNA]</scope>
    <source>
        <strain evidence="1 2">DSM 18935</strain>
    </source>
</reference>
<name>A0A560W8B6_9MICO</name>
<protein>
    <submittedName>
        <fullName evidence="1">Uncharacterized protein</fullName>
    </submittedName>
</protein>
<comment type="caution">
    <text evidence="1">The sequence shown here is derived from an EMBL/GenBank/DDBJ whole genome shotgun (WGS) entry which is preliminary data.</text>
</comment>
<organism evidence="1 2">
    <name type="scientific">Marihabitans asiaticum</name>
    <dbReference type="NCBI Taxonomy" id="415218"/>
    <lineage>
        <taxon>Bacteria</taxon>
        <taxon>Bacillati</taxon>
        <taxon>Actinomycetota</taxon>
        <taxon>Actinomycetes</taxon>
        <taxon>Micrococcales</taxon>
        <taxon>Intrasporangiaceae</taxon>
        <taxon>Marihabitans</taxon>
    </lineage>
</organism>
<dbReference type="AlphaFoldDB" id="A0A560W8B6"/>
<sequence length="71" mass="7247">MTLHCPARFAVLTAPTELGPGWVERRVRQVAAENVALVLSPRELADAAAALSGGLGAPAGVCEALAKGVLR</sequence>
<proteinExistence type="predicted"/>